<sequence>MMNLSYTILLHLLLSLHSRVTQCSTTTHLKLQEFQTKLQTLTSSTTYTTPPLPTPTKKSEQSSGRVFYPIGYGADPTGAHDSSAAILAAVADAAKLQNGANLLPGISDLGGAVIDLQGGSFLVNTPIRFPPAIGNIVVQDGTIRASATFPGDRHLIELWAPDSPKGAFSNVKDSNNGLKYEDVTIKDLLLDSSYRGGGLLVADSARVRVTNCFFLHFTTEGILVLRGHETFLRSCFLGQHPTVGGDRDEKAYSGTAIDIASTDNAITDVAIFSAAVGIVLRGRANIVTGVHCYNKATYFGGVGILVKSAQNRIISPYLDYNSIVVEDPFQITISNGFFLGDGNVVLKAIQGRISGLNIVDNVFSGDPKNMVPTVALDGTFTSIDQVNVDHNAVSGMGLKSTKGKMAVQGNGTKWEANFDPILLFPNKINHVQYSLYLRGGIGGGFPTHAVTSVSKNLVVIESQQAVNAVVSVYVDQDNMVGEGSL</sequence>
<dbReference type="AlphaFoldDB" id="A0ABD1G5N8"/>
<comment type="caution">
    <text evidence="3">The sequence shown here is derived from an EMBL/GenBank/DDBJ whole genome shotgun (WGS) entry which is preliminary data.</text>
</comment>
<feature type="region of interest" description="Disordered" evidence="1">
    <location>
        <begin position="42"/>
        <end position="62"/>
    </location>
</feature>
<accession>A0ABD1G5N8</accession>
<keyword evidence="4" id="KW-1185">Reference proteome</keyword>
<organism evidence="3 4">
    <name type="scientific">Salvia divinorum</name>
    <name type="common">Maria pastora</name>
    <name type="synonym">Diviner's sage</name>
    <dbReference type="NCBI Taxonomy" id="28513"/>
    <lineage>
        <taxon>Eukaryota</taxon>
        <taxon>Viridiplantae</taxon>
        <taxon>Streptophyta</taxon>
        <taxon>Embryophyta</taxon>
        <taxon>Tracheophyta</taxon>
        <taxon>Spermatophyta</taxon>
        <taxon>Magnoliopsida</taxon>
        <taxon>eudicotyledons</taxon>
        <taxon>Gunneridae</taxon>
        <taxon>Pentapetalae</taxon>
        <taxon>asterids</taxon>
        <taxon>lamiids</taxon>
        <taxon>Lamiales</taxon>
        <taxon>Lamiaceae</taxon>
        <taxon>Nepetoideae</taxon>
        <taxon>Mentheae</taxon>
        <taxon>Salviinae</taxon>
        <taxon>Salvia</taxon>
        <taxon>Salvia subgen. Calosphace</taxon>
    </lineage>
</organism>
<dbReference type="PANTHER" id="PTHR33928:SF2">
    <property type="entry name" value="PECTATE LYASE SUPERFAMILY PROTEIN DOMAIN-CONTAINING PROTEIN-RELATED"/>
    <property type="match status" value="1"/>
</dbReference>
<keyword evidence="2" id="KW-0732">Signal</keyword>
<protein>
    <submittedName>
        <fullName evidence="3">Polygalacturonase QRT3 isoform X1</fullName>
    </submittedName>
</protein>
<feature type="signal peptide" evidence="2">
    <location>
        <begin position="1"/>
        <end position="23"/>
    </location>
</feature>
<gene>
    <name evidence="3" type="ORF">AAHA92_27223</name>
</gene>
<evidence type="ECO:0000256" key="2">
    <source>
        <dbReference type="SAM" id="SignalP"/>
    </source>
</evidence>
<name>A0ABD1G5N8_SALDI</name>
<dbReference type="InterPro" id="IPR039279">
    <property type="entry name" value="QRT3-like"/>
</dbReference>
<dbReference type="Gene3D" id="2.160.20.10">
    <property type="entry name" value="Single-stranded right-handed beta-helix, Pectin lyase-like"/>
    <property type="match status" value="1"/>
</dbReference>
<evidence type="ECO:0000313" key="4">
    <source>
        <dbReference type="Proteomes" id="UP001567538"/>
    </source>
</evidence>
<evidence type="ECO:0000313" key="3">
    <source>
        <dbReference type="EMBL" id="KAL1538479.1"/>
    </source>
</evidence>
<evidence type="ECO:0000256" key="1">
    <source>
        <dbReference type="SAM" id="MobiDB-lite"/>
    </source>
</evidence>
<proteinExistence type="predicted"/>
<dbReference type="PANTHER" id="PTHR33928">
    <property type="entry name" value="POLYGALACTURONASE QRT3"/>
    <property type="match status" value="1"/>
</dbReference>
<dbReference type="InterPro" id="IPR011050">
    <property type="entry name" value="Pectin_lyase_fold/virulence"/>
</dbReference>
<reference evidence="3 4" key="1">
    <citation type="submission" date="2024-06" db="EMBL/GenBank/DDBJ databases">
        <title>A chromosome level genome sequence of Diviner's sage (Salvia divinorum).</title>
        <authorList>
            <person name="Ford S.A."/>
            <person name="Ro D.-K."/>
            <person name="Ness R.W."/>
            <person name="Phillips M.A."/>
        </authorList>
    </citation>
    <scope>NUCLEOTIDE SEQUENCE [LARGE SCALE GENOMIC DNA]</scope>
    <source>
        <strain evidence="3">SAF-2024a</strain>
        <tissue evidence="3">Leaf</tissue>
    </source>
</reference>
<dbReference type="Proteomes" id="UP001567538">
    <property type="component" value="Unassembled WGS sequence"/>
</dbReference>
<dbReference type="SUPFAM" id="SSF51126">
    <property type="entry name" value="Pectin lyase-like"/>
    <property type="match status" value="1"/>
</dbReference>
<dbReference type="EMBL" id="JBEAFC010000010">
    <property type="protein sequence ID" value="KAL1538479.1"/>
    <property type="molecule type" value="Genomic_DNA"/>
</dbReference>
<feature type="chain" id="PRO_5044805301" evidence="2">
    <location>
        <begin position="24"/>
        <end position="485"/>
    </location>
</feature>
<dbReference type="InterPro" id="IPR012334">
    <property type="entry name" value="Pectin_lyas_fold"/>
</dbReference>